<dbReference type="SMART" id="SM00020">
    <property type="entry name" value="Tryp_SPc"/>
    <property type="match status" value="1"/>
</dbReference>
<evidence type="ECO:0000256" key="4">
    <source>
        <dbReference type="ARBA" id="ARBA00022825"/>
    </source>
</evidence>
<dbReference type="PANTHER" id="PTHR24276:SF98">
    <property type="entry name" value="FI18310P1-RELATED"/>
    <property type="match status" value="1"/>
</dbReference>
<evidence type="ECO:0000313" key="8">
    <source>
        <dbReference type="Proteomes" id="UP000814243"/>
    </source>
</evidence>
<dbReference type="EMBL" id="JACEFF010000402">
    <property type="protein sequence ID" value="KAH9638327.1"/>
    <property type="molecule type" value="Genomic_DNA"/>
</dbReference>
<comment type="caution">
    <text evidence="7">The sequence shown here is derived from an EMBL/GenBank/DDBJ whole genome shotgun (WGS) entry which is preliminary data.</text>
</comment>
<dbReference type="InterPro" id="IPR050430">
    <property type="entry name" value="Peptidase_S1"/>
</dbReference>
<dbReference type="PROSITE" id="PS00134">
    <property type="entry name" value="TRYPSIN_HIS"/>
    <property type="match status" value="1"/>
</dbReference>
<dbReference type="InterPro" id="IPR001254">
    <property type="entry name" value="Trypsin_dom"/>
</dbReference>
<dbReference type="GO" id="GO:0006508">
    <property type="term" value="P:proteolysis"/>
    <property type="evidence" value="ECO:0007669"/>
    <property type="project" value="UniProtKB-KW"/>
</dbReference>
<dbReference type="SUPFAM" id="SSF50494">
    <property type="entry name" value="Trypsin-like serine proteases"/>
    <property type="match status" value="1"/>
</dbReference>
<evidence type="ECO:0000256" key="2">
    <source>
        <dbReference type="ARBA" id="ARBA00022670"/>
    </source>
</evidence>
<organism evidence="7 8">
    <name type="scientific">Spodoptera exigua</name>
    <name type="common">Beet armyworm</name>
    <name type="synonym">Noctua fulgens</name>
    <dbReference type="NCBI Taxonomy" id="7107"/>
    <lineage>
        <taxon>Eukaryota</taxon>
        <taxon>Metazoa</taxon>
        <taxon>Ecdysozoa</taxon>
        <taxon>Arthropoda</taxon>
        <taxon>Hexapoda</taxon>
        <taxon>Insecta</taxon>
        <taxon>Pterygota</taxon>
        <taxon>Neoptera</taxon>
        <taxon>Endopterygota</taxon>
        <taxon>Lepidoptera</taxon>
        <taxon>Glossata</taxon>
        <taxon>Ditrysia</taxon>
        <taxon>Noctuoidea</taxon>
        <taxon>Noctuidae</taxon>
        <taxon>Amphipyrinae</taxon>
        <taxon>Spodoptera</taxon>
    </lineage>
</organism>
<dbReference type="Pfam" id="PF00089">
    <property type="entry name" value="Trypsin"/>
    <property type="match status" value="1"/>
</dbReference>
<keyword evidence="3" id="KW-0378">Hydrolase</keyword>
<gene>
    <name evidence="7" type="ORF">HF086_006507</name>
</gene>
<comment type="similarity">
    <text evidence="1">Belongs to the peptidase S1 family.</text>
</comment>
<proteinExistence type="inferred from homology"/>
<dbReference type="Gene3D" id="2.40.10.10">
    <property type="entry name" value="Trypsin-like serine proteases"/>
    <property type="match status" value="1"/>
</dbReference>
<dbReference type="InterPro" id="IPR001314">
    <property type="entry name" value="Peptidase_S1A"/>
</dbReference>
<dbReference type="PROSITE" id="PS50240">
    <property type="entry name" value="TRYPSIN_DOM"/>
    <property type="match status" value="1"/>
</dbReference>
<dbReference type="InterPro" id="IPR043504">
    <property type="entry name" value="Peptidase_S1_PA_chymotrypsin"/>
</dbReference>
<keyword evidence="5" id="KW-1015">Disulfide bond</keyword>
<keyword evidence="4" id="KW-0720">Serine protease</keyword>
<feature type="domain" description="Peptidase S1" evidence="6">
    <location>
        <begin position="10"/>
        <end position="249"/>
    </location>
</feature>
<reference evidence="7" key="1">
    <citation type="journal article" date="2021" name="G3 (Bethesda)">
        <title>Genome and transcriptome analysis of the beet armyworm Spodoptera exigua reveals targets for pest control. .</title>
        <authorList>
            <person name="Simon S."/>
            <person name="Breeschoten T."/>
            <person name="Jansen H.J."/>
            <person name="Dirks R.P."/>
            <person name="Schranz M.E."/>
            <person name="Ros V.I.D."/>
        </authorList>
    </citation>
    <scope>NUCLEOTIDE SEQUENCE</scope>
    <source>
        <strain evidence="7">TB_SE_WUR_2020</strain>
    </source>
</reference>
<dbReference type="AlphaFoldDB" id="A0A922SHA2"/>
<accession>A0A922SHA2</accession>
<name>A0A922SHA2_SPOEX</name>
<evidence type="ECO:0000256" key="5">
    <source>
        <dbReference type="ARBA" id="ARBA00023157"/>
    </source>
</evidence>
<dbReference type="PRINTS" id="PR00722">
    <property type="entry name" value="CHYMOTRYPSIN"/>
</dbReference>
<dbReference type="PANTHER" id="PTHR24276">
    <property type="entry name" value="POLYSERASE-RELATED"/>
    <property type="match status" value="1"/>
</dbReference>
<evidence type="ECO:0000313" key="7">
    <source>
        <dbReference type="EMBL" id="KAH9638327.1"/>
    </source>
</evidence>
<protein>
    <recommendedName>
        <fullName evidence="6">Peptidase S1 domain-containing protein</fullName>
    </recommendedName>
</protein>
<evidence type="ECO:0000256" key="3">
    <source>
        <dbReference type="ARBA" id="ARBA00022801"/>
    </source>
</evidence>
<dbReference type="InterPro" id="IPR009003">
    <property type="entry name" value="Peptidase_S1_PA"/>
</dbReference>
<dbReference type="Proteomes" id="UP000814243">
    <property type="component" value="Unassembled WGS sequence"/>
</dbReference>
<evidence type="ECO:0000256" key="1">
    <source>
        <dbReference type="ARBA" id="ARBA00007664"/>
    </source>
</evidence>
<dbReference type="GO" id="GO:0004252">
    <property type="term" value="F:serine-type endopeptidase activity"/>
    <property type="evidence" value="ECO:0007669"/>
    <property type="project" value="InterPro"/>
</dbReference>
<sequence>MLASHNSLRIIYGEEIKEEEFPYVVGLNLMTMFHKKNISVRLCTGSMLKENWGITAGHCMPRSFVRKNFTTAIWHSSIPPSQSLKTPVVVQWHVHPSYRVYDTARLPDLIVDNDISLFRSEPEIKLTRYARLSALDRGSLQGLPIIYIGGGRNNTKKSRSFRNEPLRKGYGVVIACNELMNTKSKHILCISPKCEDYSQRPWFGDSGGPLIYDDQLVGVCSFGTHEGRVSQNAFVAISSYINWISDIMQVK</sequence>
<keyword evidence="2" id="KW-0645">Protease</keyword>
<dbReference type="InterPro" id="IPR018114">
    <property type="entry name" value="TRYPSIN_HIS"/>
</dbReference>
<evidence type="ECO:0000259" key="6">
    <source>
        <dbReference type="PROSITE" id="PS50240"/>
    </source>
</evidence>